<dbReference type="EMBL" id="ML977005">
    <property type="protein sequence ID" value="KAF1953268.1"/>
    <property type="molecule type" value="Genomic_DNA"/>
</dbReference>
<accession>A0A6A5TLK4</accession>
<reference evidence="2" key="1">
    <citation type="journal article" date="2020" name="Stud. Mycol.">
        <title>101 Dothideomycetes genomes: a test case for predicting lifestyles and emergence of pathogens.</title>
        <authorList>
            <person name="Haridas S."/>
            <person name="Albert R."/>
            <person name="Binder M."/>
            <person name="Bloem J."/>
            <person name="Labutti K."/>
            <person name="Salamov A."/>
            <person name="Andreopoulos B."/>
            <person name="Baker S."/>
            <person name="Barry K."/>
            <person name="Bills G."/>
            <person name="Bluhm B."/>
            <person name="Cannon C."/>
            <person name="Castanera R."/>
            <person name="Culley D."/>
            <person name="Daum C."/>
            <person name="Ezra D."/>
            <person name="Gonzalez J."/>
            <person name="Henrissat B."/>
            <person name="Kuo A."/>
            <person name="Liang C."/>
            <person name="Lipzen A."/>
            <person name="Lutzoni F."/>
            <person name="Magnuson J."/>
            <person name="Mondo S."/>
            <person name="Nolan M."/>
            <person name="Ohm R."/>
            <person name="Pangilinan J."/>
            <person name="Park H.-J."/>
            <person name="Ramirez L."/>
            <person name="Alfaro M."/>
            <person name="Sun H."/>
            <person name="Tritt A."/>
            <person name="Yoshinaga Y."/>
            <person name="Zwiers L.-H."/>
            <person name="Turgeon B."/>
            <person name="Goodwin S."/>
            <person name="Spatafora J."/>
            <person name="Crous P."/>
            <person name="Grigoriev I."/>
        </authorList>
    </citation>
    <scope>NUCLEOTIDE SEQUENCE</scope>
    <source>
        <strain evidence="2">CBS 675.92</strain>
    </source>
</reference>
<dbReference type="PANTHER" id="PTHR42470:SF2">
    <property type="match status" value="1"/>
</dbReference>
<dbReference type="Pfam" id="PF25545">
    <property type="entry name" value="DUF7924"/>
    <property type="match status" value="1"/>
</dbReference>
<name>A0A6A5TLK4_9PLEO</name>
<feature type="domain" description="DUF7924" evidence="1">
    <location>
        <begin position="79"/>
        <end position="127"/>
    </location>
</feature>
<protein>
    <recommendedName>
        <fullName evidence="1">DUF7924 domain-containing protein</fullName>
    </recommendedName>
</protein>
<evidence type="ECO:0000313" key="3">
    <source>
        <dbReference type="Proteomes" id="UP000800035"/>
    </source>
</evidence>
<evidence type="ECO:0000313" key="2">
    <source>
        <dbReference type="EMBL" id="KAF1953268.1"/>
    </source>
</evidence>
<proteinExistence type="predicted"/>
<keyword evidence="3" id="KW-1185">Reference proteome</keyword>
<dbReference type="Proteomes" id="UP000800035">
    <property type="component" value="Unassembled WGS sequence"/>
</dbReference>
<dbReference type="InterPro" id="IPR057684">
    <property type="entry name" value="DUF7924"/>
</dbReference>
<organism evidence="2 3">
    <name type="scientific">Byssothecium circinans</name>
    <dbReference type="NCBI Taxonomy" id="147558"/>
    <lineage>
        <taxon>Eukaryota</taxon>
        <taxon>Fungi</taxon>
        <taxon>Dikarya</taxon>
        <taxon>Ascomycota</taxon>
        <taxon>Pezizomycotina</taxon>
        <taxon>Dothideomycetes</taxon>
        <taxon>Pleosporomycetidae</taxon>
        <taxon>Pleosporales</taxon>
        <taxon>Massarineae</taxon>
        <taxon>Massarinaceae</taxon>
        <taxon>Byssothecium</taxon>
    </lineage>
</organism>
<sequence length="212" mass="24873">MIRFSYDARYKILLKIKGSYMGRYVREKEDKMKQLVPKDSIFYNNFFKDTCKMIQNRNEAKVVQDITYAKHLKCLIKSPILGDIMDESFFIATYYIYFPFLTCEVKCGAAALDIADWQNAYSMTLALVRIYGHYPIIKGKGTAFYYYLIYTFDFTELEGKEKIRSFINKLLPNFDFKVLLLLAESSLLQDLESHHLLRLFTEPESLLGERGS</sequence>
<gene>
    <name evidence="2" type="ORF">CC80DRAFT_518397</name>
</gene>
<dbReference type="OrthoDB" id="5132737at2759"/>
<dbReference type="AlphaFoldDB" id="A0A6A5TLK4"/>
<dbReference type="PANTHER" id="PTHR42470">
    <property type="entry name" value="VAST DOMAIN-CONTAINING PROTEIN"/>
    <property type="match status" value="1"/>
</dbReference>
<evidence type="ECO:0000259" key="1">
    <source>
        <dbReference type="Pfam" id="PF25545"/>
    </source>
</evidence>